<keyword evidence="11" id="KW-1185">Reference proteome</keyword>
<evidence type="ECO:0000256" key="1">
    <source>
        <dbReference type="ARBA" id="ARBA00004236"/>
    </source>
</evidence>
<dbReference type="FunFam" id="3.40.50.300:FF:000224">
    <property type="entry name" value="Energy-coupling factor transporter ATP-binding protein EcfA"/>
    <property type="match status" value="2"/>
</dbReference>
<evidence type="ECO:0000256" key="8">
    <source>
        <dbReference type="ARBA" id="ARBA00023136"/>
    </source>
</evidence>
<evidence type="ECO:0000256" key="4">
    <source>
        <dbReference type="ARBA" id="ARBA00022475"/>
    </source>
</evidence>
<dbReference type="Gene3D" id="3.40.50.300">
    <property type="entry name" value="P-loop containing nucleotide triphosphate hydrolases"/>
    <property type="match status" value="2"/>
</dbReference>
<proteinExistence type="inferred from homology"/>
<evidence type="ECO:0000256" key="5">
    <source>
        <dbReference type="ARBA" id="ARBA00022741"/>
    </source>
</evidence>
<dbReference type="PROSITE" id="PS50893">
    <property type="entry name" value="ABC_TRANSPORTER_2"/>
    <property type="match status" value="2"/>
</dbReference>
<dbReference type="SUPFAM" id="SSF52540">
    <property type="entry name" value="P-loop containing nucleoside triphosphate hydrolases"/>
    <property type="match status" value="2"/>
</dbReference>
<feature type="domain" description="ABC transporter" evidence="9">
    <location>
        <begin position="304"/>
        <end position="543"/>
    </location>
</feature>
<gene>
    <name evidence="10" type="ORF">HMPREF1316_2093</name>
</gene>
<dbReference type="SMART" id="SM00382">
    <property type="entry name" value="AAA"/>
    <property type="match status" value="2"/>
</dbReference>
<dbReference type="PATRIC" id="fig|1125712.3.peg.861"/>
<comment type="subcellular location">
    <subcellularLocation>
        <location evidence="1">Cell membrane</location>
    </subcellularLocation>
</comment>
<dbReference type="InterPro" id="IPR015856">
    <property type="entry name" value="ABC_transpr_CbiO/EcfA_su"/>
</dbReference>
<comment type="caution">
    <text evidence="10">The sequence shown here is derived from an EMBL/GenBank/DDBJ whole genome shotgun (WGS) entry which is preliminary data.</text>
</comment>
<dbReference type="InterPro" id="IPR050095">
    <property type="entry name" value="ECF_ABC_transporter_ATP-bd"/>
</dbReference>
<dbReference type="PANTHER" id="PTHR43553">
    <property type="entry name" value="HEAVY METAL TRANSPORTER"/>
    <property type="match status" value="1"/>
</dbReference>
<dbReference type="InterPro" id="IPR027417">
    <property type="entry name" value="P-loop_NTPase"/>
</dbReference>
<dbReference type="GO" id="GO:0043190">
    <property type="term" value="C:ATP-binding cassette (ABC) transporter complex"/>
    <property type="evidence" value="ECO:0007669"/>
    <property type="project" value="TreeGrafter"/>
</dbReference>
<dbReference type="PROSITE" id="PS00211">
    <property type="entry name" value="ABC_TRANSPORTER_1"/>
    <property type="match status" value="1"/>
</dbReference>
<evidence type="ECO:0000313" key="10">
    <source>
        <dbReference type="EMBL" id="ERL09028.1"/>
    </source>
</evidence>
<protein>
    <submittedName>
        <fullName evidence="10">ABC transporter, ATP-binding protein</fullName>
    </submittedName>
</protein>
<keyword evidence="3" id="KW-0813">Transport</keyword>
<keyword evidence="7" id="KW-1278">Translocase</keyword>
<keyword evidence="4" id="KW-1003">Cell membrane</keyword>
<dbReference type="GO" id="GO:0016887">
    <property type="term" value="F:ATP hydrolysis activity"/>
    <property type="evidence" value="ECO:0007669"/>
    <property type="project" value="InterPro"/>
</dbReference>
<reference evidence="10 11" key="1">
    <citation type="submission" date="2013-08" db="EMBL/GenBank/DDBJ databases">
        <authorList>
            <person name="Durkin A.S."/>
            <person name="Haft D.R."/>
            <person name="McCorrison J."/>
            <person name="Torralba M."/>
            <person name="Gillis M."/>
            <person name="Haft D.H."/>
            <person name="Methe B."/>
            <person name="Sutton G."/>
            <person name="Nelson K.E."/>
        </authorList>
    </citation>
    <scope>NUCLEOTIDE SEQUENCE [LARGE SCALE GENOMIC DNA]</scope>
    <source>
        <strain evidence="10 11">F0195</strain>
    </source>
</reference>
<dbReference type="RefSeq" id="WP_021725725.1">
    <property type="nucleotide sequence ID" value="NZ_AWEZ01000037.1"/>
</dbReference>
<accession>U2TSF4</accession>
<dbReference type="InterPro" id="IPR003593">
    <property type="entry name" value="AAA+_ATPase"/>
</dbReference>
<sequence>MQHLGPIAHLAHVTLAYEGDVRALDDVSLEVRAGERLCVLGANGSGKSTLAGVLAGLIAPDGGSVDLVGRRVLTDGVPDYDAYVQARRMLGLVFQNPDDQIVTSVVDEDVAFGPENLGVPPTEIDVRVRRELHRTAMEAYAKADPTRLSGGQKQRVAIAGALAMEPALLVLDEPGALLDVRGRTSIMRVMGKLKALGTTVVHITHFMEEALEADRVIVMGQGRIVLSGSPSEVFSHDEAIRALGLEEPWTARLATRLQEYGTRVRWTCDAPSLERDIVATCTDVSEPAPMTPPGPVAPHGPIALEASHVSYSYEDGDARADRHAALDDVSLAVRQGERCAIIGQTGSGKSTLLRLLCGLEVPDGGTVSVGGVGTATKEGRRQVHQLVGYVMQHPERQLFAETVREDVSFGPRNRGLAEDEVARRCEGALRLVGLAGLEDASPFELSGGQRRLCAIAGILAMRPRILVMDEPTAGLDPRGRTELGRILGSLHERGVTIIEVTHSRFIAVRVQRVFVLDQSHLTMSGTPRQVFSYPNEGRLHEAGLGLPTALEWARRLRADGVPCTEAPLALEELARSLAPQARKGDA</sequence>
<dbReference type="InterPro" id="IPR003439">
    <property type="entry name" value="ABC_transporter-like_ATP-bd"/>
</dbReference>
<evidence type="ECO:0000256" key="3">
    <source>
        <dbReference type="ARBA" id="ARBA00022448"/>
    </source>
</evidence>
<name>U2TSF4_9ACTN</name>
<dbReference type="GO" id="GO:0042626">
    <property type="term" value="F:ATPase-coupled transmembrane transporter activity"/>
    <property type="evidence" value="ECO:0007669"/>
    <property type="project" value="TreeGrafter"/>
</dbReference>
<keyword evidence="5" id="KW-0547">Nucleotide-binding</keyword>
<evidence type="ECO:0000259" key="9">
    <source>
        <dbReference type="PROSITE" id="PS50893"/>
    </source>
</evidence>
<organism evidence="10 11">
    <name type="scientific">Olsenella profusa F0195</name>
    <dbReference type="NCBI Taxonomy" id="1125712"/>
    <lineage>
        <taxon>Bacteria</taxon>
        <taxon>Bacillati</taxon>
        <taxon>Actinomycetota</taxon>
        <taxon>Coriobacteriia</taxon>
        <taxon>Coriobacteriales</taxon>
        <taxon>Atopobiaceae</taxon>
        <taxon>Olsenella</taxon>
    </lineage>
</organism>
<comment type="similarity">
    <text evidence="2">Belongs to the ABC transporter superfamily.</text>
</comment>
<dbReference type="Proteomes" id="UP000016638">
    <property type="component" value="Unassembled WGS sequence"/>
</dbReference>
<evidence type="ECO:0000313" key="11">
    <source>
        <dbReference type="Proteomes" id="UP000016638"/>
    </source>
</evidence>
<dbReference type="Pfam" id="PF00005">
    <property type="entry name" value="ABC_tran"/>
    <property type="match status" value="2"/>
</dbReference>
<keyword evidence="6 10" id="KW-0067">ATP-binding</keyword>
<dbReference type="OrthoDB" id="9806471at2"/>
<keyword evidence="8" id="KW-0472">Membrane</keyword>
<dbReference type="GO" id="GO:0005524">
    <property type="term" value="F:ATP binding"/>
    <property type="evidence" value="ECO:0007669"/>
    <property type="project" value="UniProtKB-KW"/>
</dbReference>
<dbReference type="EMBL" id="AWEZ01000037">
    <property type="protein sequence ID" value="ERL09028.1"/>
    <property type="molecule type" value="Genomic_DNA"/>
</dbReference>
<dbReference type="InterPro" id="IPR017871">
    <property type="entry name" value="ABC_transporter-like_CS"/>
</dbReference>
<evidence type="ECO:0000256" key="2">
    <source>
        <dbReference type="ARBA" id="ARBA00005417"/>
    </source>
</evidence>
<dbReference type="PANTHER" id="PTHR43553:SF24">
    <property type="entry name" value="ENERGY-COUPLING FACTOR TRANSPORTER ATP-BINDING PROTEIN ECFA1"/>
    <property type="match status" value="1"/>
</dbReference>
<evidence type="ECO:0000256" key="6">
    <source>
        <dbReference type="ARBA" id="ARBA00022840"/>
    </source>
</evidence>
<dbReference type="NCBIfam" id="NF010167">
    <property type="entry name" value="PRK13648.1"/>
    <property type="match status" value="2"/>
</dbReference>
<dbReference type="CDD" id="cd03225">
    <property type="entry name" value="ABC_cobalt_CbiO_domain1"/>
    <property type="match status" value="2"/>
</dbReference>
<dbReference type="AlphaFoldDB" id="U2TSF4"/>
<feature type="domain" description="ABC transporter" evidence="9">
    <location>
        <begin position="8"/>
        <end position="246"/>
    </location>
</feature>
<dbReference type="STRING" id="1125712.HMPREF1316_2093"/>
<dbReference type="eggNOG" id="COG1129">
    <property type="taxonomic scope" value="Bacteria"/>
</dbReference>
<evidence type="ECO:0000256" key="7">
    <source>
        <dbReference type="ARBA" id="ARBA00022967"/>
    </source>
</evidence>